<evidence type="ECO:0000256" key="7">
    <source>
        <dbReference type="ARBA" id="ARBA00023146"/>
    </source>
</evidence>
<protein>
    <recommendedName>
        <fullName evidence="2">valine--tRNA ligase</fullName>
        <ecNumber evidence="2">6.1.1.9</ecNumber>
    </recommendedName>
    <alternativeName>
        <fullName evidence="8">Valyl-tRNA synthetase</fullName>
    </alternativeName>
</protein>
<sequence>FKQIHKASREGNEQMSAEIVDETIDRSRIGADRKPKSAVDMSRIGADGKPKSAADINSIGADGKPKSAADINRIGADGKPKSAADINRIGADGKPKSASDINRIGADGKPKSAAQLKKEAAKAEKLAKFREKEKKMAEIKAAQANKSKEEREAKKPKVDVVEYKGTTKIGEKKDTSMEIPNAYSPKYVEAAWYDWWEKEGFFRPEYDGRDLRKPNPKGSFTIVIPPPNVTGTLHLGHALATSVEDTLCRW</sequence>
<reference evidence="13" key="1">
    <citation type="submission" date="2022-11" db="UniProtKB">
        <authorList>
            <consortium name="WormBaseParasite"/>
        </authorList>
    </citation>
    <scope>IDENTIFICATION</scope>
</reference>
<dbReference type="PROSITE" id="PS00178">
    <property type="entry name" value="AA_TRNA_LIGASE_I"/>
    <property type="match status" value="1"/>
</dbReference>
<keyword evidence="6" id="KW-0648">Protein biosynthesis</keyword>
<dbReference type="GO" id="GO:0005829">
    <property type="term" value="C:cytosol"/>
    <property type="evidence" value="ECO:0007669"/>
    <property type="project" value="TreeGrafter"/>
</dbReference>
<comment type="similarity">
    <text evidence="1">Belongs to the class-I aminoacyl-tRNA synthetase family.</text>
</comment>
<evidence type="ECO:0000256" key="5">
    <source>
        <dbReference type="ARBA" id="ARBA00022840"/>
    </source>
</evidence>
<feature type="compositionally biased region" description="Basic and acidic residues" evidence="10">
    <location>
        <begin position="23"/>
        <end position="37"/>
    </location>
</feature>
<dbReference type="InterPro" id="IPR001412">
    <property type="entry name" value="aa-tRNA-synth_I_CS"/>
</dbReference>
<evidence type="ECO:0000256" key="6">
    <source>
        <dbReference type="ARBA" id="ARBA00022917"/>
    </source>
</evidence>
<keyword evidence="5" id="KW-0067">ATP-binding</keyword>
<organism evidence="12 13">
    <name type="scientific">Parascaris univalens</name>
    <name type="common">Nematode worm</name>
    <dbReference type="NCBI Taxonomy" id="6257"/>
    <lineage>
        <taxon>Eukaryota</taxon>
        <taxon>Metazoa</taxon>
        <taxon>Ecdysozoa</taxon>
        <taxon>Nematoda</taxon>
        <taxon>Chromadorea</taxon>
        <taxon>Rhabditida</taxon>
        <taxon>Spirurina</taxon>
        <taxon>Ascaridomorpha</taxon>
        <taxon>Ascaridoidea</taxon>
        <taxon>Ascarididae</taxon>
        <taxon>Parascaris</taxon>
    </lineage>
</organism>
<name>A0A915CL62_PARUN</name>
<keyword evidence="3" id="KW-0436">Ligase</keyword>
<dbReference type="GO" id="GO:0004832">
    <property type="term" value="F:valine-tRNA ligase activity"/>
    <property type="evidence" value="ECO:0007669"/>
    <property type="project" value="UniProtKB-EC"/>
</dbReference>
<evidence type="ECO:0000256" key="4">
    <source>
        <dbReference type="ARBA" id="ARBA00022741"/>
    </source>
</evidence>
<feature type="domain" description="Aminoacyl-tRNA synthetase class Ia" evidence="11">
    <location>
        <begin position="192"/>
        <end position="250"/>
    </location>
</feature>
<keyword evidence="9" id="KW-0175">Coiled coil</keyword>
<evidence type="ECO:0000256" key="9">
    <source>
        <dbReference type="SAM" id="Coils"/>
    </source>
</evidence>
<feature type="region of interest" description="Disordered" evidence="10">
    <location>
        <begin position="1"/>
        <end position="113"/>
    </location>
</feature>
<evidence type="ECO:0000313" key="13">
    <source>
        <dbReference type="WBParaSite" id="PgR284_g004_t01"/>
    </source>
</evidence>
<keyword evidence="7" id="KW-0030">Aminoacyl-tRNA synthetase</keyword>
<evidence type="ECO:0000256" key="2">
    <source>
        <dbReference type="ARBA" id="ARBA00013169"/>
    </source>
</evidence>
<keyword evidence="12" id="KW-1185">Reference proteome</keyword>
<dbReference type="InterPro" id="IPR002300">
    <property type="entry name" value="aa-tRNA-synth_Ia"/>
</dbReference>
<evidence type="ECO:0000259" key="11">
    <source>
        <dbReference type="Pfam" id="PF00133"/>
    </source>
</evidence>
<dbReference type="SUPFAM" id="SSF52374">
    <property type="entry name" value="Nucleotidylyl transferase"/>
    <property type="match status" value="1"/>
</dbReference>
<accession>A0A915CL62</accession>
<dbReference type="GO" id="GO:0006438">
    <property type="term" value="P:valyl-tRNA aminoacylation"/>
    <property type="evidence" value="ECO:0007669"/>
    <property type="project" value="InterPro"/>
</dbReference>
<dbReference type="PANTHER" id="PTHR11946:SF109">
    <property type="entry name" value="VALINE--TRNA LIGASE"/>
    <property type="match status" value="1"/>
</dbReference>
<keyword evidence="4" id="KW-0547">Nucleotide-binding</keyword>
<dbReference type="Proteomes" id="UP000887569">
    <property type="component" value="Unplaced"/>
</dbReference>
<evidence type="ECO:0000256" key="10">
    <source>
        <dbReference type="SAM" id="MobiDB-lite"/>
    </source>
</evidence>
<dbReference type="AlphaFoldDB" id="A0A915CL62"/>
<dbReference type="Gene3D" id="3.40.50.620">
    <property type="entry name" value="HUPs"/>
    <property type="match status" value="1"/>
</dbReference>
<feature type="coiled-coil region" evidence="9">
    <location>
        <begin position="113"/>
        <end position="152"/>
    </location>
</feature>
<evidence type="ECO:0000256" key="8">
    <source>
        <dbReference type="ARBA" id="ARBA00029936"/>
    </source>
</evidence>
<evidence type="ECO:0000313" key="12">
    <source>
        <dbReference type="Proteomes" id="UP000887569"/>
    </source>
</evidence>
<dbReference type="EC" id="6.1.1.9" evidence="2"/>
<dbReference type="GO" id="GO:0005524">
    <property type="term" value="F:ATP binding"/>
    <property type="evidence" value="ECO:0007669"/>
    <property type="project" value="UniProtKB-KW"/>
</dbReference>
<evidence type="ECO:0000256" key="3">
    <source>
        <dbReference type="ARBA" id="ARBA00022598"/>
    </source>
</evidence>
<dbReference type="InterPro" id="IPR014729">
    <property type="entry name" value="Rossmann-like_a/b/a_fold"/>
</dbReference>
<evidence type="ECO:0000256" key="1">
    <source>
        <dbReference type="ARBA" id="ARBA00005594"/>
    </source>
</evidence>
<dbReference type="Pfam" id="PF00133">
    <property type="entry name" value="tRNA-synt_1"/>
    <property type="match status" value="1"/>
</dbReference>
<proteinExistence type="inferred from homology"/>
<dbReference type="InterPro" id="IPR002303">
    <property type="entry name" value="Valyl-tRNA_ligase"/>
</dbReference>
<dbReference type="PANTHER" id="PTHR11946">
    <property type="entry name" value="VALYL-TRNA SYNTHETASES"/>
    <property type="match status" value="1"/>
</dbReference>
<dbReference type="WBParaSite" id="PgR284_g004_t01">
    <property type="protein sequence ID" value="PgR284_g004_t01"/>
    <property type="gene ID" value="PgR284_g004"/>
</dbReference>